<reference evidence="2 3" key="1">
    <citation type="submission" date="2023-08" db="EMBL/GenBank/DDBJ databases">
        <title>A Necator americanus chromosomal reference genome.</title>
        <authorList>
            <person name="Ilik V."/>
            <person name="Petrzelkova K.J."/>
            <person name="Pardy F."/>
            <person name="Fuh T."/>
            <person name="Niatou-Singa F.S."/>
            <person name="Gouil Q."/>
            <person name="Baker L."/>
            <person name="Ritchie M.E."/>
            <person name="Jex A.R."/>
            <person name="Gazzola D."/>
            <person name="Li H."/>
            <person name="Toshio Fujiwara R."/>
            <person name="Zhan B."/>
            <person name="Aroian R.V."/>
            <person name="Pafco B."/>
            <person name="Schwarz E.M."/>
        </authorList>
    </citation>
    <scope>NUCLEOTIDE SEQUENCE [LARGE SCALE GENOMIC DNA]</scope>
    <source>
        <strain evidence="2 3">Aroian</strain>
        <tissue evidence="2">Whole animal</tissue>
    </source>
</reference>
<keyword evidence="1" id="KW-0472">Membrane</keyword>
<evidence type="ECO:0000256" key="1">
    <source>
        <dbReference type="SAM" id="Phobius"/>
    </source>
</evidence>
<keyword evidence="3" id="KW-1185">Reference proteome</keyword>
<evidence type="ECO:0000313" key="3">
    <source>
        <dbReference type="Proteomes" id="UP001303046"/>
    </source>
</evidence>
<protein>
    <submittedName>
        <fullName evidence="2">Uncharacterized protein</fullName>
    </submittedName>
</protein>
<accession>A0ABR1C5M2</accession>
<keyword evidence="1" id="KW-1133">Transmembrane helix</keyword>
<comment type="caution">
    <text evidence="2">The sequence shown here is derived from an EMBL/GenBank/DDBJ whole genome shotgun (WGS) entry which is preliminary data.</text>
</comment>
<dbReference type="Proteomes" id="UP001303046">
    <property type="component" value="Unassembled WGS sequence"/>
</dbReference>
<proteinExistence type="predicted"/>
<feature type="transmembrane region" description="Helical" evidence="1">
    <location>
        <begin position="6"/>
        <end position="27"/>
    </location>
</feature>
<gene>
    <name evidence="2" type="primary">Necator_chrII.g5313</name>
    <name evidence="2" type="ORF">RB195_017520</name>
</gene>
<keyword evidence="1" id="KW-0812">Transmembrane</keyword>
<evidence type="ECO:0000313" key="2">
    <source>
        <dbReference type="EMBL" id="KAK6733806.1"/>
    </source>
</evidence>
<sequence>MYVDREQIASKCICCIINFFFIFIFCLKELKCGIESKVEATKTQHALLMRVKRNSFRCGDKEDREQQKWVKTRLS</sequence>
<dbReference type="EMBL" id="JAVFWL010000002">
    <property type="protein sequence ID" value="KAK6733806.1"/>
    <property type="molecule type" value="Genomic_DNA"/>
</dbReference>
<name>A0ABR1C5M2_NECAM</name>
<organism evidence="2 3">
    <name type="scientific">Necator americanus</name>
    <name type="common">Human hookworm</name>
    <dbReference type="NCBI Taxonomy" id="51031"/>
    <lineage>
        <taxon>Eukaryota</taxon>
        <taxon>Metazoa</taxon>
        <taxon>Ecdysozoa</taxon>
        <taxon>Nematoda</taxon>
        <taxon>Chromadorea</taxon>
        <taxon>Rhabditida</taxon>
        <taxon>Rhabditina</taxon>
        <taxon>Rhabditomorpha</taxon>
        <taxon>Strongyloidea</taxon>
        <taxon>Ancylostomatidae</taxon>
        <taxon>Bunostominae</taxon>
        <taxon>Necator</taxon>
    </lineage>
</organism>